<organism evidence="1 2">
    <name type="scientific">Russula earlei</name>
    <dbReference type="NCBI Taxonomy" id="71964"/>
    <lineage>
        <taxon>Eukaryota</taxon>
        <taxon>Fungi</taxon>
        <taxon>Dikarya</taxon>
        <taxon>Basidiomycota</taxon>
        <taxon>Agaricomycotina</taxon>
        <taxon>Agaricomycetes</taxon>
        <taxon>Russulales</taxon>
        <taxon>Russulaceae</taxon>
        <taxon>Russula</taxon>
    </lineage>
</organism>
<dbReference type="EMBL" id="JAGFNK010000044">
    <property type="protein sequence ID" value="KAI9510335.1"/>
    <property type="molecule type" value="Genomic_DNA"/>
</dbReference>
<evidence type="ECO:0000313" key="1">
    <source>
        <dbReference type="EMBL" id="KAI9510335.1"/>
    </source>
</evidence>
<sequence length="89" mass="9473">MRISAIFYLFCLVVGVAPLVAMPSGSSEHEPFEGLAKRPPSPVPGPKPGPVPPPRPGPHPGQPRSPRSPFSPVRFNKMGDHNLFKGVAV</sequence>
<feature type="non-terminal residue" evidence="1">
    <location>
        <position position="89"/>
    </location>
</feature>
<comment type="caution">
    <text evidence="1">The sequence shown here is derived from an EMBL/GenBank/DDBJ whole genome shotgun (WGS) entry which is preliminary data.</text>
</comment>
<evidence type="ECO:0000313" key="2">
    <source>
        <dbReference type="Proteomes" id="UP001207468"/>
    </source>
</evidence>
<gene>
    <name evidence="1" type="ORF">F5148DRAFT_1180120</name>
</gene>
<dbReference type="Proteomes" id="UP001207468">
    <property type="component" value="Unassembled WGS sequence"/>
</dbReference>
<protein>
    <submittedName>
        <fullName evidence="1">Uncharacterized protein</fullName>
    </submittedName>
</protein>
<reference evidence="1" key="1">
    <citation type="submission" date="2021-03" db="EMBL/GenBank/DDBJ databases">
        <title>Evolutionary priming and transition to the ectomycorrhizal habit in an iconic lineage of mushroom-forming fungi: is preadaptation a requirement?</title>
        <authorList>
            <consortium name="DOE Joint Genome Institute"/>
            <person name="Looney B.P."/>
            <person name="Miyauchi S."/>
            <person name="Morin E."/>
            <person name="Drula E."/>
            <person name="Courty P.E."/>
            <person name="Chicoki N."/>
            <person name="Fauchery L."/>
            <person name="Kohler A."/>
            <person name="Kuo A."/>
            <person name="LaButti K."/>
            <person name="Pangilinan J."/>
            <person name="Lipzen A."/>
            <person name="Riley R."/>
            <person name="Andreopoulos W."/>
            <person name="He G."/>
            <person name="Johnson J."/>
            <person name="Barry K.W."/>
            <person name="Grigoriev I.V."/>
            <person name="Nagy L."/>
            <person name="Hibbett D."/>
            <person name="Henrissat B."/>
            <person name="Matheny P.B."/>
            <person name="Labbe J."/>
            <person name="Martin A.F."/>
        </authorList>
    </citation>
    <scope>NUCLEOTIDE SEQUENCE</scope>
    <source>
        <strain evidence="1">BPL698</strain>
    </source>
</reference>
<proteinExistence type="predicted"/>
<accession>A0ACC0UF13</accession>
<name>A0ACC0UF13_9AGAM</name>
<keyword evidence="2" id="KW-1185">Reference proteome</keyword>